<dbReference type="GO" id="GO:0000293">
    <property type="term" value="F:ferric-chelate reductase activity"/>
    <property type="evidence" value="ECO:0007669"/>
    <property type="project" value="TreeGrafter"/>
</dbReference>
<dbReference type="PANTHER" id="PTHR11972">
    <property type="entry name" value="NADPH OXIDASE"/>
    <property type="match status" value="1"/>
</dbReference>
<dbReference type="InterPro" id="IPR050369">
    <property type="entry name" value="RBOH/FRE"/>
</dbReference>
<keyword evidence="2 6" id="KW-0812">Transmembrane</keyword>
<evidence type="ECO:0000256" key="6">
    <source>
        <dbReference type="SAM" id="Phobius"/>
    </source>
</evidence>
<comment type="subcellular location">
    <subcellularLocation>
        <location evidence="1">Membrane</location>
        <topology evidence="1">Multi-pass membrane protein</topology>
    </subcellularLocation>
</comment>
<feature type="transmembrane region" description="Helical" evidence="6">
    <location>
        <begin position="89"/>
        <end position="107"/>
    </location>
</feature>
<dbReference type="Pfam" id="PF08030">
    <property type="entry name" value="NAD_binding_6"/>
    <property type="match status" value="1"/>
</dbReference>
<organism evidence="8 9">
    <name type="scientific">Ceratodon purpureus</name>
    <name type="common">Fire moss</name>
    <name type="synonym">Dicranum purpureum</name>
    <dbReference type="NCBI Taxonomy" id="3225"/>
    <lineage>
        <taxon>Eukaryota</taxon>
        <taxon>Viridiplantae</taxon>
        <taxon>Streptophyta</taxon>
        <taxon>Embryophyta</taxon>
        <taxon>Bryophyta</taxon>
        <taxon>Bryophytina</taxon>
        <taxon>Bryopsida</taxon>
        <taxon>Dicranidae</taxon>
        <taxon>Pseudoditrichales</taxon>
        <taxon>Ditrichaceae</taxon>
        <taxon>Ceratodon</taxon>
    </lineage>
</organism>
<evidence type="ECO:0000313" key="9">
    <source>
        <dbReference type="Proteomes" id="UP000822688"/>
    </source>
</evidence>
<dbReference type="EMBL" id="CM026425">
    <property type="protein sequence ID" value="KAG0577509.1"/>
    <property type="molecule type" value="Genomic_DNA"/>
</dbReference>
<feature type="transmembrane region" description="Helical" evidence="6">
    <location>
        <begin position="642"/>
        <end position="664"/>
    </location>
</feature>
<keyword evidence="5 6" id="KW-0472">Membrane</keyword>
<keyword evidence="3 6" id="KW-1133">Transmembrane helix</keyword>
<dbReference type="InterPro" id="IPR039261">
    <property type="entry name" value="FNR_nucleotide-bd"/>
</dbReference>
<feature type="transmembrane region" description="Helical" evidence="6">
    <location>
        <begin position="40"/>
        <end position="60"/>
    </location>
</feature>
<evidence type="ECO:0000256" key="4">
    <source>
        <dbReference type="ARBA" id="ARBA00023002"/>
    </source>
</evidence>
<dbReference type="InterPro" id="IPR017938">
    <property type="entry name" value="Riboflavin_synthase-like_b-brl"/>
</dbReference>
<dbReference type="CDD" id="cd06186">
    <property type="entry name" value="NOX_Duox_like_FAD_NADP"/>
    <property type="match status" value="1"/>
</dbReference>
<dbReference type="AlphaFoldDB" id="A0A8T0I3J9"/>
<evidence type="ECO:0000256" key="1">
    <source>
        <dbReference type="ARBA" id="ARBA00004141"/>
    </source>
</evidence>
<dbReference type="SUPFAM" id="SSF63380">
    <property type="entry name" value="Riboflavin synthase domain-like"/>
    <property type="match status" value="1"/>
</dbReference>
<feature type="transmembrane region" description="Helical" evidence="6">
    <location>
        <begin position="240"/>
        <end position="260"/>
    </location>
</feature>
<dbReference type="InterPro" id="IPR013112">
    <property type="entry name" value="FAD-bd_8"/>
</dbReference>
<dbReference type="SFLD" id="SFLDG01168">
    <property type="entry name" value="Ferric_reductase_subgroup_(FRE"/>
    <property type="match status" value="1"/>
</dbReference>
<evidence type="ECO:0000256" key="2">
    <source>
        <dbReference type="ARBA" id="ARBA00022692"/>
    </source>
</evidence>
<feature type="transmembrane region" description="Helical" evidence="6">
    <location>
        <begin position="201"/>
        <end position="219"/>
    </location>
</feature>
<feature type="transmembrane region" description="Helical" evidence="6">
    <location>
        <begin position="599"/>
        <end position="622"/>
    </location>
</feature>
<dbReference type="Gene3D" id="3.40.50.80">
    <property type="entry name" value="Nucleotide-binding domain of ferredoxin-NADP reductase (FNR) module"/>
    <property type="match status" value="2"/>
</dbReference>
<dbReference type="PANTHER" id="PTHR11972:SF69">
    <property type="entry name" value="FERRIC REDUCTION OXIDASE 6-RELATED"/>
    <property type="match status" value="1"/>
</dbReference>
<dbReference type="SFLD" id="SFLDS00052">
    <property type="entry name" value="Ferric_Reductase_Domain"/>
    <property type="match status" value="1"/>
</dbReference>
<protein>
    <recommendedName>
        <fullName evidence="7">FAD-binding FR-type domain-containing protein</fullName>
    </recommendedName>
</protein>
<sequence length="766" mass="85228">MSSEAPYGHAPGRVMHETSAVPEVERRGGSVGLPVRIAKAILFLASWGVFLWWLAMWFRLPTDEGKAFKKDVSTAVGKNAFWGKYATNYLLYVLPVIVLAILALLYLELEERFPERIRCPASGKQPLLVRLYRAIWTQPLLVKTLVGIITLIDVVIFVIVIACTVWVWSELLKSQFATIDAAKPKKGIPKWAQKWDKTSAMLGRALPFTISVLFVPVARGSPILRLIDVPFEQAVKYHRWFGYLTVLLVFIHGATYAVYLGSIDKLRLLVEWPYSGISNLAGTLGGIAAVIMGITSIPYVRSRHFNTFFTMHHLYIAFFVLYVFHVDWNHSGESMGPILLFFIDRFLRMVQSRRAVTGVSARILPSGLVELKIPRQSGFKYNALSFLYLNVPGISRLQWHPFSTTSTSLDDSEVSVCIKPLGDWTTNLHNSIAAQAASNAKATPGCPFAFQRIHAEGPYGHESNYFLRYKNLVLVAGGAGVTPFIAIIQDLLKRYELQHDGLPENIHLIWCVRRRSELATLRTVKPSQIYSRYLYQGAGKGGLTLNLQAFVTGEAIAGDLQPTETRMLELSATQFLESPQKGDVATQRGMSAVNSYQNLWMIALIVASMTGFVLMHALFYNYVSSPKFLSKGEKFSTALESILHLVCLFVGIVLCGGTVILFWISSGNRAQSAPSYDQETKAGQLNDVEGNDESDLLDSCVVSEGSRPQFEEVFDEVAGKHEGEEVGVLVCGPGSLQESVAAACRSRNFESLLRTQFHYHSVSFDL</sequence>
<evidence type="ECO:0000256" key="3">
    <source>
        <dbReference type="ARBA" id="ARBA00022989"/>
    </source>
</evidence>
<keyword evidence="9" id="KW-1185">Reference proteome</keyword>
<evidence type="ECO:0000313" key="8">
    <source>
        <dbReference type="EMBL" id="KAG0577509.1"/>
    </source>
</evidence>
<proteinExistence type="predicted"/>
<gene>
    <name evidence="8" type="ORF">KC19_5G161700</name>
</gene>
<evidence type="ECO:0000259" key="7">
    <source>
        <dbReference type="PROSITE" id="PS51384"/>
    </source>
</evidence>
<dbReference type="SUPFAM" id="SSF52343">
    <property type="entry name" value="Ferredoxin reductase-like, C-terminal NADP-linked domain"/>
    <property type="match status" value="1"/>
</dbReference>
<feature type="domain" description="FAD-binding FR-type" evidence="7">
    <location>
        <begin position="351"/>
        <end position="465"/>
    </location>
</feature>
<feature type="transmembrane region" description="Helical" evidence="6">
    <location>
        <begin position="307"/>
        <end position="324"/>
    </location>
</feature>
<dbReference type="Pfam" id="PF08022">
    <property type="entry name" value="FAD_binding_8"/>
    <property type="match status" value="1"/>
</dbReference>
<accession>A0A8T0I3J9</accession>
<feature type="transmembrane region" description="Helical" evidence="6">
    <location>
        <begin position="140"/>
        <end position="168"/>
    </location>
</feature>
<evidence type="ECO:0000256" key="5">
    <source>
        <dbReference type="ARBA" id="ARBA00023136"/>
    </source>
</evidence>
<feature type="transmembrane region" description="Helical" evidence="6">
    <location>
        <begin position="280"/>
        <end position="300"/>
    </location>
</feature>
<dbReference type="InterPro" id="IPR013130">
    <property type="entry name" value="Fe3_Rdtase_TM_dom"/>
</dbReference>
<dbReference type="InterPro" id="IPR017927">
    <property type="entry name" value="FAD-bd_FR_type"/>
</dbReference>
<dbReference type="InterPro" id="IPR013121">
    <property type="entry name" value="Fe_red_NAD-bd_6"/>
</dbReference>
<dbReference type="GO" id="GO:0005886">
    <property type="term" value="C:plasma membrane"/>
    <property type="evidence" value="ECO:0007669"/>
    <property type="project" value="TreeGrafter"/>
</dbReference>
<comment type="caution">
    <text evidence="8">The sequence shown here is derived from an EMBL/GenBank/DDBJ whole genome shotgun (WGS) entry which is preliminary data.</text>
</comment>
<keyword evidence="4" id="KW-0560">Oxidoreductase</keyword>
<dbReference type="Proteomes" id="UP000822688">
    <property type="component" value="Chromosome 5"/>
</dbReference>
<dbReference type="Pfam" id="PF01794">
    <property type="entry name" value="Ferric_reduct"/>
    <property type="match status" value="1"/>
</dbReference>
<reference evidence="8" key="1">
    <citation type="submission" date="2020-06" db="EMBL/GenBank/DDBJ databases">
        <title>WGS assembly of Ceratodon purpureus strain R40.</title>
        <authorList>
            <person name="Carey S.B."/>
            <person name="Jenkins J."/>
            <person name="Shu S."/>
            <person name="Lovell J.T."/>
            <person name="Sreedasyam A."/>
            <person name="Maumus F."/>
            <person name="Tiley G.P."/>
            <person name="Fernandez-Pozo N."/>
            <person name="Barry K."/>
            <person name="Chen C."/>
            <person name="Wang M."/>
            <person name="Lipzen A."/>
            <person name="Daum C."/>
            <person name="Saski C.A."/>
            <person name="Payton A.C."/>
            <person name="Mcbreen J.C."/>
            <person name="Conrad R.E."/>
            <person name="Kollar L.M."/>
            <person name="Olsson S."/>
            <person name="Huttunen S."/>
            <person name="Landis J.B."/>
            <person name="Wickett N.J."/>
            <person name="Johnson M.G."/>
            <person name="Rensing S.A."/>
            <person name="Grimwood J."/>
            <person name="Schmutz J."/>
            <person name="Mcdaniel S.F."/>
        </authorList>
    </citation>
    <scope>NUCLEOTIDE SEQUENCE</scope>
    <source>
        <strain evidence="8">R40</strain>
    </source>
</reference>
<name>A0A8T0I3J9_CERPU</name>
<dbReference type="PROSITE" id="PS51384">
    <property type="entry name" value="FAD_FR"/>
    <property type="match status" value="1"/>
</dbReference>